<protein>
    <submittedName>
        <fullName evidence="3">Uncharacterized protein</fullName>
    </submittedName>
</protein>
<evidence type="ECO:0000313" key="3">
    <source>
        <dbReference type="EMBL" id="KAG2307624.1"/>
    </source>
</evidence>
<dbReference type="InterPro" id="IPR002885">
    <property type="entry name" value="PPR_rpt"/>
</dbReference>
<evidence type="ECO:0000313" key="4">
    <source>
        <dbReference type="Proteomes" id="UP000886595"/>
    </source>
</evidence>
<dbReference type="EMBL" id="JAAMPC010000006">
    <property type="protein sequence ID" value="KAG2307624.1"/>
    <property type="molecule type" value="Genomic_DNA"/>
</dbReference>
<dbReference type="NCBIfam" id="TIGR00756">
    <property type="entry name" value="PPR"/>
    <property type="match status" value="1"/>
</dbReference>
<keyword evidence="1" id="KW-0677">Repeat</keyword>
<dbReference type="InterPro" id="IPR011990">
    <property type="entry name" value="TPR-like_helical_dom_sf"/>
</dbReference>
<accession>A0A8X7SIG2</accession>
<name>A0A8X7SIG2_BRACI</name>
<comment type="caution">
    <text evidence="3">The sequence shown here is derived from an EMBL/GenBank/DDBJ whole genome shotgun (WGS) entry which is preliminary data.</text>
</comment>
<evidence type="ECO:0000256" key="2">
    <source>
        <dbReference type="PROSITE-ProRule" id="PRU00708"/>
    </source>
</evidence>
<dbReference type="AlphaFoldDB" id="A0A8X7SIG2"/>
<dbReference type="Gene3D" id="1.25.40.10">
    <property type="entry name" value="Tetratricopeptide repeat domain"/>
    <property type="match status" value="1"/>
</dbReference>
<keyword evidence="4" id="KW-1185">Reference proteome</keyword>
<organism evidence="3 4">
    <name type="scientific">Brassica carinata</name>
    <name type="common">Ethiopian mustard</name>
    <name type="synonym">Abyssinian cabbage</name>
    <dbReference type="NCBI Taxonomy" id="52824"/>
    <lineage>
        <taxon>Eukaryota</taxon>
        <taxon>Viridiplantae</taxon>
        <taxon>Streptophyta</taxon>
        <taxon>Embryophyta</taxon>
        <taxon>Tracheophyta</taxon>
        <taxon>Spermatophyta</taxon>
        <taxon>Magnoliopsida</taxon>
        <taxon>eudicotyledons</taxon>
        <taxon>Gunneridae</taxon>
        <taxon>Pentapetalae</taxon>
        <taxon>rosids</taxon>
        <taxon>malvids</taxon>
        <taxon>Brassicales</taxon>
        <taxon>Brassicaceae</taxon>
        <taxon>Brassiceae</taxon>
        <taxon>Brassica</taxon>
    </lineage>
</organism>
<dbReference type="PROSITE" id="PS51375">
    <property type="entry name" value="PPR"/>
    <property type="match status" value="1"/>
</dbReference>
<proteinExistence type="predicted"/>
<evidence type="ECO:0000256" key="1">
    <source>
        <dbReference type="ARBA" id="ARBA00022737"/>
    </source>
</evidence>
<feature type="repeat" description="PPR" evidence="2">
    <location>
        <begin position="17"/>
        <end position="51"/>
    </location>
</feature>
<dbReference type="Proteomes" id="UP000886595">
    <property type="component" value="Unassembled WGS sequence"/>
</dbReference>
<sequence length="80" mass="8577">MVVRELTGVLKCGLVPSVYSHNILTNGLCLAGSIAEVLELAGEMNKHGVEPSQSLNIEDAKIQKIQELCFIPKSGRVASK</sequence>
<gene>
    <name evidence="3" type="ORF">Bca52824_027372</name>
</gene>
<reference evidence="3 4" key="1">
    <citation type="submission" date="2020-02" db="EMBL/GenBank/DDBJ databases">
        <authorList>
            <person name="Ma Q."/>
            <person name="Huang Y."/>
            <person name="Song X."/>
            <person name="Pei D."/>
        </authorList>
    </citation>
    <scope>NUCLEOTIDE SEQUENCE [LARGE SCALE GENOMIC DNA]</scope>
    <source>
        <strain evidence="3">Sxm20200214</strain>
        <tissue evidence="3">Leaf</tissue>
    </source>
</reference>
<dbReference type="OrthoDB" id="185373at2759"/>